<dbReference type="Proteomes" id="UP000241890">
    <property type="component" value="Unassembled WGS sequence"/>
</dbReference>
<accession>A0A2R5G5L5</accession>
<comment type="caution">
    <text evidence="1">The sequence shown here is derived from an EMBL/GenBank/DDBJ whole genome shotgun (WGS) entry which is preliminary data.</text>
</comment>
<evidence type="ECO:0000313" key="2">
    <source>
        <dbReference type="Proteomes" id="UP000241890"/>
    </source>
</evidence>
<dbReference type="EMBL" id="BEYU01000014">
    <property type="protein sequence ID" value="GBG25639.1"/>
    <property type="molecule type" value="Genomic_DNA"/>
</dbReference>
<dbReference type="InParanoid" id="A0A2R5G5L5"/>
<evidence type="ECO:0000313" key="1">
    <source>
        <dbReference type="EMBL" id="GBG25639.1"/>
    </source>
</evidence>
<organism evidence="1 2">
    <name type="scientific">Hondaea fermentalgiana</name>
    <dbReference type="NCBI Taxonomy" id="2315210"/>
    <lineage>
        <taxon>Eukaryota</taxon>
        <taxon>Sar</taxon>
        <taxon>Stramenopiles</taxon>
        <taxon>Bigyra</taxon>
        <taxon>Labyrinthulomycetes</taxon>
        <taxon>Thraustochytrida</taxon>
        <taxon>Thraustochytriidae</taxon>
        <taxon>Hondaea</taxon>
    </lineage>
</organism>
<keyword evidence="2" id="KW-1185">Reference proteome</keyword>
<proteinExistence type="predicted"/>
<dbReference type="AlphaFoldDB" id="A0A2R5G5L5"/>
<gene>
    <name evidence="1" type="ORF">FCC1311_018582</name>
</gene>
<reference evidence="1 2" key="1">
    <citation type="submission" date="2017-12" db="EMBL/GenBank/DDBJ databases">
        <title>Sequencing, de novo assembly and annotation of complete genome of a new Thraustochytrid species, strain FCC1311.</title>
        <authorList>
            <person name="Sedici K."/>
            <person name="Godart F."/>
            <person name="Aiese Cigliano R."/>
            <person name="Sanseverino W."/>
            <person name="Barakat M."/>
            <person name="Ortet P."/>
            <person name="Marechal E."/>
            <person name="Cagnac O."/>
            <person name="Amato A."/>
        </authorList>
    </citation>
    <scope>NUCLEOTIDE SEQUENCE [LARGE SCALE GENOMIC DNA]</scope>
</reference>
<name>A0A2R5G5L5_9STRA</name>
<sequence>MKFAKALTKVSAEALAKPVPTVMISIETNADGLVFAGTSDP</sequence>
<protein>
    <submittedName>
        <fullName evidence="1">Uncharacterized protein</fullName>
    </submittedName>
</protein>